<evidence type="ECO:0008006" key="4">
    <source>
        <dbReference type="Google" id="ProtNLM"/>
    </source>
</evidence>
<evidence type="ECO:0000313" key="2">
    <source>
        <dbReference type="EMBL" id="AUH71144.1"/>
    </source>
</evidence>
<dbReference type="RefSeq" id="WP_101898907.1">
    <property type="nucleotide sequence ID" value="NZ_CP025491.2"/>
</dbReference>
<protein>
    <recommendedName>
        <fullName evidence="4">Entry exclusion lipoprotein TrbK</fullName>
    </recommendedName>
</protein>
<dbReference type="Proteomes" id="UP000234343">
    <property type="component" value="Chromosome"/>
</dbReference>
<dbReference type="AlphaFoldDB" id="A0A2H5FHY2"/>
<gene>
    <name evidence="2" type="ORF">CAB17_03010</name>
</gene>
<feature type="chain" id="PRO_5014130225" description="Entry exclusion lipoprotein TrbK" evidence="1">
    <location>
        <begin position="22"/>
        <end position="70"/>
    </location>
</feature>
<evidence type="ECO:0000313" key="3">
    <source>
        <dbReference type="Proteomes" id="UP000234343"/>
    </source>
</evidence>
<reference evidence="2 3" key="1">
    <citation type="submission" date="2017-12" db="EMBL/GenBank/DDBJ databases">
        <title>Legionella sainthelensi LA01-117, whole genome sequence of a clinical isolate from New Zealand.</title>
        <authorList>
            <person name="Cree S.L."/>
            <person name="Slow S."/>
            <person name="Kennedy M.A."/>
            <person name="Murdoch D.R."/>
            <person name="Biggs P.J."/>
            <person name="Anderson T."/>
        </authorList>
    </citation>
    <scope>NUCLEOTIDE SEQUENCE [LARGE SCALE GENOMIC DNA]</scope>
    <source>
        <strain evidence="2 3">LA01-117</strain>
    </source>
</reference>
<dbReference type="EMBL" id="CP025491">
    <property type="protein sequence ID" value="AUH71144.1"/>
    <property type="molecule type" value="Genomic_DNA"/>
</dbReference>
<name>A0A2H5FHY2_9GAMM</name>
<feature type="signal peptide" evidence="1">
    <location>
        <begin position="1"/>
        <end position="21"/>
    </location>
</feature>
<evidence type="ECO:0000256" key="1">
    <source>
        <dbReference type="SAM" id="SignalP"/>
    </source>
</evidence>
<accession>A0A2H5FHY2</accession>
<proteinExistence type="predicted"/>
<dbReference type="KEGG" id="lsh:CAB17_03010"/>
<keyword evidence="1" id="KW-0732">Signal</keyword>
<dbReference type="PROSITE" id="PS51257">
    <property type="entry name" value="PROKAR_LIPOPROTEIN"/>
    <property type="match status" value="1"/>
</dbReference>
<organism evidence="2 3">
    <name type="scientific">Legionella sainthelensi</name>
    <dbReference type="NCBI Taxonomy" id="28087"/>
    <lineage>
        <taxon>Bacteria</taxon>
        <taxon>Pseudomonadati</taxon>
        <taxon>Pseudomonadota</taxon>
        <taxon>Gammaproteobacteria</taxon>
        <taxon>Legionellales</taxon>
        <taxon>Legionellaceae</taxon>
        <taxon>Legionella</taxon>
    </lineage>
</organism>
<keyword evidence="3" id="KW-1185">Reference proteome</keyword>
<sequence>MKRLGLSIALLAFLLTGCDSAETKARKKAEHLASLTCDSSKEGRTADELQAIADACFKGGSYSKSSGIKW</sequence>